<evidence type="ECO:0000256" key="1">
    <source>
        <dbReference type="ARBA" id="ARBA00004651"/>
    </source>
</evidence>
<name>A0AAW0URW2_SCYPA</name>
<dbReference type="InterPro" id="IPR019594">
    <property type="entry name" value="Glu/Gly-bd"/>
</dbReference>
<comment type="subcellular location">
    <subcellularLocation>
        <location evidence="1">Cell membrane</location>
        <topology evidence="1">Multi-pass membrane protein</topology>
    </subcellularLocation>
</comment>
<keyword evidence="15" id="KW-1185">Reference proteome</keyword>
<keyword evidence="5 12" id="KW-1133">Transmembrane helix</keyword>
<evidence type="ECO:0000256" key="3">
    <source>
        <dbReference type="ARBA" id="ARBA00022475"/>
    </source>
</evidence>
<accession>A0AAW0URW2</accession>
<sequence>MVWAGHRAVAGRPVPVGSRGLAASVEDVMLGTRQVAETHLAGCHLVLVSPDLYGNVEMVHRLMDQSVSPMVLLEVNTRDTSGLIHKEPTDRSLKEVSLKLAALGSSSKPSCQGLLVDHTDAATSTLSSLLYWSKRWLQSETRVVVMGSDPEANSLLDNSALRNTRLALYIAPYASSQGDVVFNFMLQYSRRGTVQIYRRCLYCHGGNAGVQRLYRWDLDGGVPQDLRLFMSNVVTMTYFPYINYVRVSDAPGTVVSLTDSLNTRMMEALARHLNFSYEVREPEDGLWGLETTGGNWTGTVGTLQHEKADFSMDLTITLQRKAVVDFCRAYIGEDMSILSLKPTPLPEYLALFRPFEGTLWVAVVVGTFVWGVALWVLLMIKHDVTERHRLSLASSLFYGWGLLLEDHPYDPPVTIAGQQLLDNGLIIHWMEDVISEHIRQKRQEVEDTSARTSPTRVVVKFDQEEEQAYPSLSQYTLTVLTAVTERWRYMTYPNTCHRTDLAVVTKERSQLT</sequence>
<keyword evidence="7 12" id="KW-0472">Membrane</keyword>
<keyword evidence="8" id="KW-0675">Receptor</keyword>
<organism evidence="14 15">
    <name type="scientific">Scylla paramamosain</name>
    <name type="common">Mud crab</name>
    <dbReference type="NCBI Taxonomy" id="85552"/>
    <lineage>
        <taxon>Eukaryota</taxon>
        <taxon>Metazoa</taxon>
        <taxon>Ecdysozoa</taxon>
        <taxon>Arthropoda</taxon>
        <taxon>Crustacea</taxon>
        <taxon>Multicrustacea</taxon>
        <taxon>Malacostraca</taxon>
        <taxon>Eumalacostraca</taxon>
        <taxon>Eucarida</taxon>
        <taxon>Decapoda</taxon>
        <taxon>Pleocyemata</taxon>
        <taxon>Brachyura</taxon>
        <taxon>Eubrachyura</taxon>
        <taxon>Portunoidea</taxon>
        <taxon>Portunidae</taxon>
        <taxon>Portuninae</taxon>
        <taxon>Scylla</taxon>
    </lineage>
</organism>
<protein>
    <recommendedName>
        <fullName evidence="13">Ionotropic glutamate receptor L-glutamate and glycine-binding domain-containing protein</fullName>
    </recommendedName>
</protein>
<dbReference type="GO" id="GO:0015276">
    <property type="term" value="F:ligand-gated monoatomic ion channel activity"/>
    <property type="evidence" value="ECO:0007669"/>
    <property type="project" value="InterPro"/>
</dbReference>
<evidence type="ECO:0000313" key="14">
    <source>
        <dbReference type="EMBL" id="KAK8400952.1"/>
    </source>
</evidence>
<dbReference type="PANTHER" id="PTHR42643:SF24">
    <property type="entry name" value="IONOTROPIC RECEPTOR 60A"/>
    <property type="match status" value="1"/>
</dbReference>
<dbReference type="PANTHER" id="PTHR42643">
    <property type="entry name" value="IONOTROPIC RECEPTOR 20A-RELATED"/>
    <property type="match status" value="1"/>
</dbReference>
<keyword evidence="3" id="KW-1003">Cell membrane</keyword>
<gene>
    <name evidence="14" type="ORF">O3P69_002617</name>
</gene>
<dbReference type="InterPro" id="IPR052192">
    <property type="entry name" value="Insect_Ionotropic_Sensory_Rcpt"/>
</dbReference>
<keyword evidence="11" id="KW-0407">Ion channel</keyword>
<evidence type="ECO:0000256" key="11">
    <source>
        <dbReference type="ARBA" id="ARBA00023303"/>
    </source>
</evidence>
<dbReference type="AlphaFoldDB" id="A0AAW0URW2"/>
<evidence type="ECO:0000256" key="2">
    <source>
        <dbReference type="ARBA" id="ARBA00022448"/>
    </source>
</evidence>
<keyword evidence="2" id="KW-0813">Transport</keyword>
<dbReference type="SUPFAM" id="SSF53850">
    <property type="entry name" value="Periplasmic binding protein-like II"/>
    <property type="match status" value="1"/>
</dbReference>
<keyword evidence="10" id="KW-1071">Ligand-gated ion channel</keyword>
<evidence type="ECO:0000256" key="4">
    <source>
        <dbReference type="ARBA" id="ARBA00022692"/>
    </source>
</evidence>
<evidence type="ECO:0000259" key="13">
    <source>
        <dbReference type="Pfam" id="PF10613"/>
    </source>
</evidence>
<evidence type="ECO:0000256" key="12">
    <source>
        <dbReference type="SAM" id="Phobius"/>
    </source>
</evidence>
<keyword evidence="4 12" id="KW-0812">Transmembrane</keyword>
<feature type="transmembrane region" description="Helical" evidence="12">
    <location>
        <begin position="359"/>
        <end position="380"/>
    </location>
</feature>
<evidence type="ECO:0000256" key="6">
    <source>
        <dbReference type="ARBA" id="ARBA00023065"/>
    </source>
</evidence>
<reference evidence="14 15" key="1">
    <citation type="submission" date="2023-03" db="EMBL/GenBank/DDBJ databases">
        <title>High-quality genome of Scylla paramamosain provides insights in environmental adaptation.</title>
        <authorList>
            <person name="Zhang L."/>
        </authorList>
    </citation>
    <scope>NUCLEOTIDE SEQUENCE [LARGE SCALE GENOMIC DNA]</scope>
    <source>
        <strain evidence="14">LZ_2023a</strain>
        <tissue evidence="14">Muscle</tissue>
    </source>
</reference>
<evidence type="ECO:0000256" key="7">
    <source>
        <dbReference type="ARBA" id="ARBA00023136"/>
    </source>
</evidence>
<comment type="caution">
    <text evidence="14">The sequence shown here is derived from an EMBL/GenBank/DDBJ whole genome shotgun (WGS) entry which is preliminary data.</text>
</comment>
<dbReference type="Gene3D" id="1.10.287.70">
    <property type="match status" value="1"/>
</dbReference>
<evidence type="ECO:0000256" key="8">
    <source>
        <dbReference type="ARBA" id="ARBA00023170"/>
    </source>
</evidence>
<evidence type="ECO:0000256" key="10">
    <source>
        <dbReference type="ARBA" id="ARBA00023286"/>
    </source>
</evidence>
<keyword evidence="6" id="KW-0406">Ion transport</keyword>
<evidence type="ECO:0000313" key="15">
    <source>
        <dbReference type="Proteomes" id="UP001487740"/>
    </source>
</evidence>
<evidence type="ECO:0000256" key="5">
    <source>
        <dbReference type="ARBA" id="ARBA00022989"/>
    </source>
</evidence>
<proteinExistence type="predicted"/>
<dbReference type="Proteomes" id="UP001487740">
    <property type="component" value="Unassembled WGS sequence"/>
</dbReference>
<dbReference type="EMBL" id="JARAKH010000009">
    <property type="protein sequence ID" value="KAK8400952.1"/>
    <property type="molecule type" value="Genomic_DNA"/>
</dbReference>
<evidence type="ECO:0000256" key="9">
    <source>
        <dbReference type="ARBA" id="ARBA00023180"/>
    </source>
</evidence>
<keyword evidence="9" id="KW-0325">Glycoprotein</keyword>
<feature type="domain" description="Ionotropic glutamate receptor L-glutamate and glycine-binding" evidence="13">
    <location>
        <begin position="233"/>
        <end position="342"/>
    </location>
</feature>
<dbReference type="Pfam" id="PF10613">
    <property type="entry name" value="Lig_chan-Glu_bd"/>
    <property type="match status" value="1"/>
</dbReference>
<dbReference type="GO" id="GO:0005886">
    <property type="term" value="C:plasma membrane"/>
    <property type="evidence" value="ECO:0007669"/>
    <property type="project" value="UniProtKB-SubCell"/>
</dbReference>
<dbReference type="Gene3D" id="3.40.190.10">
    <property type="entry name" value="Periplasmic binding protein-like II"/>
    <property type="match status" value="1"/>
</dbReference>